<protein>
    <submittedName>
        <fullName evidence="1">Uncharacterized protein</fullName>
    </submittedName>
</protein>
<proteinExistence type="predicted"/>
<name>A0A813DSJ8_POLGL</name>
<evidence type="ECO:0000313" key="1">
    <source>
        <dbReference type="EMBL" id="CAE8588370.1"/>
    </source>
</evidence>
<reference evidence="1" key="1">
    <citation type="submission" date="2021-02" db="EMBL/GenBank/DDBJ databases">
        <authorList>
            <person name="Dougan E. K."/>
            <person name="Rhodes N."/>
            <person name="Thang M."/>
            <person name="Chan C."/>
        </authorList>
    </citation>
    <scope>NUCLEOTIDE SEQUENCE</scope>
</reference>
<dbReference type="Proteomes" id="UP000654075">
    <property type="component" value="Unassembled WGS sequence"/>
</dbReference>
<feature type="non-terminal residue" evidence="1">
    <location>
        <position position="394"/>
    </location>
</feature>
<dbReference type="AlphaFoldDB" id="A0A813DSJ8"/>
<keyword evidence="2" id="KW-1185">Reference proteome</keyword>
<evidence type="ECO:0000313" key="2">
    <source>
        <dbReference type="Proteomes" id="UP000654075"/>
    </source>
</evidence>
<gene>
    <name evidence="1" type="ORF">PGLA1383_LOCUS7171</name>
</gene>
<dbReference type="OrthoDB" id="426057at2759"/>
<comment type="caution">
    <text evidence="1">The sequence shown here is derived from an EMBL/GenBank/DDBJ whole genome shotgun (WGS) entry which is preliminary data.</text>
</comment>
<sequence>TTTSKKQPFASFGSGAMLWAPRAASACRRQQVARASAVERRRFLPGASNLQKVVSASLEAAAENGRQAVNTALAISGSSLKFKVAGAEAFAAEEDDASRQAASENLARQSVFWNPYGKGSPFEMGREAFIAKHLAKAADSRSLVPDADVERYVDLLLSQAVLSNIALPAGVGRQLYIRVVRIVHRVIINALGMMEGEVLGKELRFLKQPSEVSKLHLSPAGEFDPRVIKLLAKRSIGDHVNSDAAYLKELGLPTFLIESLYEDIIALSVRLVFDVSLTFQIRCLGHKLTCEISPDAMLHTAPGWEVALEEGAFGLFEDKEKRRWAKLFVNDLLHDKTIHMSELPDAFQKQLYSRVALVLLNLSETAFNHFRIHVAGMAIRPALLHPLEPSADIE</sequence>
<dbReference type="EMBL" id="CAJNNV010003100">
    <property type="protein sequence ID" value="CAE8588370.1"/>
    <property type="molecule type" value="Genomic_DNA"/>
</dbReference>
<organism evidence="1 2">
    <name type="scientific">Polarella glacialis</name>
    <name type="common">Dinoflagellate</name>
    <dbReference type="NCBI Taxonomy" id="89957"/>
    <lineage>
        <taxon>Eukaryota</taxon>
        <taxon>Sar</taxon>
        <taxon>Alveolata</taxon>
        <taxon>Dinophyceae</taxon>
        <taxon>Suessiales</taxon>
        <taxon>Suessiaceae</taxon>
        <taxon>Polarella</taxon>
    </lineage>
</organism>
<accession>A0A813DSJ8</accession>